<dbReference type="Pfam" id="PF13561">
    <property type="entry name" value="adh_short_C2"/>
    <property type="match status" value="1"/>
</dbReference>
<dbReference type="Proteomes" id="UP000637695">
    <property type="component" value="Unassembled WGS sequence"/>
</dbReference>
<dbReference type="PANTHER" id="PTHR42879:SF2">
    <property type="entry name" value="3-OXOACYL-[ACYL-CARRIER-PROTEIN] REDUCTASE FABG"/>
    <property type="match status" value="1"/>
</dbReference>
<dbReference type="Gene3D" id="3.40.50.720">
    <property type="entry name" value="NAD(P)-binding Rossmann-like Domain"/>
    <property type="match status" value="1"/>
</dbReference>
<evidence type="ECO:0000313" key="5">
    <source>
        <dbReference type="Proteomes" id="UP000637695"/>
    </source>
</evidence>
<dbReference type="AlphaFoldDB" id="A0A917NH20"/>
<dbReference type="SUPFAM" id="SSF51735">
    <property type="entry name" value="NAD(P)-binding Rossmann-fold domains"/>
    <property type="match status" value="1"/>
</dbReference>
<comment type="similarity">
    <text evidence="1">Belongs to the short-chain dehydrogenases/reductases (SDR) family.</text>
</comment>
<dbReference type="InterPro" id="IPR050259">
    <property type="entry name" value="SDR"/>
</dbReference>
<dbReference type="EMBL" id="BMOY01000007">
    <property type="protein sequence ID" value="GGJ00101.1"/>
    <property type="molecule type" value="Genomic_DNA"/>
</dbReference>
<dbReference type="InterPro" id="IPR002347">
    <property type="entry name" value="SDR_fam"/>
</dbReference>
<dbReference type="InterPro" id="IPR057326">
    <property type="entry name" value="KR_dom"/>
</dbReference>
<feature type="domain" description="Ketoreductase" evidence="3">
    <location>
        <begin position="13"/>
        <end position="189"/>
    </location>
</feature>
<reference evidence="4" key="2">
    <citation type="submission" date="2020-09" db="EMBL/GenBank/DDBJ databases">
        <authorList>
            <person name="Sun Q."/>
            <person name="Ohkuma M."/>
        </authorList>
    </citation>
    <scope>NUCLEOTIDE SEQUENCE</scope>
    <source>
        <strain evidence="4">JCM 18487</strain>
    </source>
</reference>
<name>A0A917NH20_9BACL</name>
<organism evidence="4 5">
    <name type="scientific">Alicyclobacillus cellulosilyticus</name>
    <dbReference type="NCBI Taxonomy" id="1003997"/>
    <lineage>
        <taxon>Bacteria</taxon>
        <taxon>Bacillati</taxon>
        <taxon>Bacillota</taxon>
        <taxon>Bacilli</taxon>
        <taxon>Bacillales</taxon>
        <taxon>Alicyclobacillaceae</taxon>
        <taxon>Alicyclobacillus</taxon>
    </lineage>
</organism>
<dbReference type="PRINTS" id="PR00081">
    <property type="entry name" value="GDHRDH"/>
</dbReference>
<dbReference type="GO" id="GO:0032787">
    <property type="term" value="P:monocarboxylic acid metabolic process"/>
    <property type="evidence" value="ECO:0007669"/>
    <property type="project" value="UniProtKB-ARBA"/>
</dbReference>
<evidence type="ECO:0000256" key="1">
    <source>
        <dbReference type="ARBA" id="ARBA00006484"/>
    </source>
</evidence>
<evidence type="ECO:0000313" key="4">
    <source>
        <dbReference type="EMBL" id="GGJ00101.1"/>
    </source>
</evidence>
<keyword evidence="2" id="KW-0560">Oxidoreductase</keyword>
<dbReference type="InterPro" id="IPR020904">
    <property type="entry name" value="Sc_DH/Rdtase_CS"/>
</dbReference>
<dbReference type="PANTHER" id="PTHR42879">
    <property type="entry name" value="3-OXOACYL-(ACYL-CARRIER-PROTEIN) REDUCTASE"/>
    <property type="match status" value="1"/>
</dbReference>
<sequence length="252" mass="26409">MAASVHREAAGRRTVVVTGAGSGIGRAVALAFAHEGAHLVLNDLPQQPGIQAVAEEAKALGAVCDLRLCDVADPDAVRSMFTGLARVDVLVNAAGYLREAPFTEMTDEEWDRMIRVHLYGTFHTCREAARIMKTHGGGRIVNISSDLGQIGCERLAHYAAAKGGVIALTKSLARELAGDGILVNSVAPGATLTPLVEQLGEAYIAEEAARYPLKRLGRPEEIAAVVYFLASDGASFMTGQIVGVNGGGVMMG</sequence>
<comment type="caution">
    <text evidence="4">The sequence shown here is derived from an EMBL/GenBank/DDBJ whole genome shotgun (WGS) entry which is preliminary data.</text>
</comment>
<proteinExistence type="inferred from homology"/>
<dbReference type="PROSITE" id="PS00061">
    <property type="entry name" value="ADH_SHORT"/>
    <property type="match status" value="1"/>
</dbReference>
<reference evidence="4" key="1">
    <citation type="journal article" date="2014" name="Int. J. Syst. Evol. Microbiol.">
        <title>Complete genome sequence of Corynebacterium casei LMG S-19264T (=DSM 44701T), isolated from a smear-ripened cheese.</title>
        <authorList>
            <consortium name="US DOE Joint Genome Institute (JGI-PGF)"/>
            <person name="Walter F."/>
            <person name="Albersmeier A."/>
            <person name="Kalinowski J."/>
            <person name="Ruckert C."/>
        </authorList>
    </citation>
    <scope>NUCLEOTIDE SEQUENCE</scope>
    <source>
        <strain evidence="4">JCM 18487</strain>
    </source>
</reference>
<evidence type="ECO:0000256" key="2">
    <source>
        <dbReference type="ARBA" id="ARBA00023002"/>
    </source>
</evidence>
<evidence type="ECO:0000259" key="3">
    <source>
        <dbReference type="SMART" id="SM00822"/>
    </source>
</evidence>
<dbReference type="FunFam" id="3.40.50.720:FF:000173">
    <property type="entry name" value="3-oxoacyl-[acyl-carrier protein] reductase"/>
    <property type="match status" value="1"/>
</dbReference>
<keyword evidence="5" id="KW-1185">Reference proteome</keyword>
<dbReference type="PRINTS" id="PR00080">
    <property type="entry name" value="SDRFAMILY"/>
</dbReference>
<dbReference type="InterPro" id="IPR036291">
    <property type="entry name" value="NAD(P)-bd_dom_sf"/>
</dbReference>
<dbReference type="GO" id="GO:0016491">
    <property type="term" value="F:oxidoreductase activity"/>
    <property type="evidence" value="ECO:0007669"/>
    <property type="project" value="UniProtKB-KW"/>
</dbReference>
<accession>A0A917NH20</accession>
<dbReference type="SMART" id="SM00822">
    <property type="entry name" value="PKS_KR"/>
    <property type="match status" value="1"/>
</dbReference>
<gene>
    <name evidence="4" type="primary">fabG</name>
    <name evidence="4" type="ORF">GCM10010885_06700</name>
</gene>
<dbReference type="RefSeq" id="WP_188881154.1">
    <property type="nucleotide sequence ID" value="NZ_BMOY01000007.1"/>
</dbReference>
<protein>
    <submittedName>
        <fullName evidence="4">3-oxoacyl-[acyl-carrier-protein] reductase FabG</fullName>
    </submittedName>
</protein>